<proteinExistence type="inferred from homology"/>
<comment type="caution">
    <text evidence="11">The sequence shown here is derived from an EMBL/GenBank/DDBJ whole genome shotgun (WGS) entry which is preliminary data.</text>
</comment>
<keyword evidence="7" id="KW-0862">Zinc</keyword>
<dbReference type="Proteomes" id="UP001378592">
    <property type="component" value="Unassembled WGS sequence"/>
</dbReference>
<dbReference type="PANTHER" id="PTHR11733:SF224">
    <property type="entry name" value="NEPRILYSIN-2"/>
    <property type="match status" value="1"/>
</dbReference>
<dbReference type="GO" id="GO:0046872">
    <property type="term" value="F:metal ion binding"/>
    <property type="evidence" value="ECO:0007669"/>
    <property type="project" value="UniProtKB-KW"/>
</dbReference>
<dbReference type="InterPro" id="IPR024079">
    <property type="entry name" value="MetalloPept_cat_dom_sf"/>
</dbReference>
<evidence type="ECO:0000256" key="8">
    <source>
        <dbReference type="ARBA" id="ARBA00023049"/>
    </source>
</evidence>
<dbReference type="PRINTS" id="PR00786">
    <property type="entry name" value="NEPRILYSIN"/>
</dbReference>
<dbReference type="Gene3D" id="1.10.1380.10">
    <property type="entry name" value="Neutral endopeptidase , domain2"/>
    <property type="match status" value="1"/>
</dbReference>
<dbReference type="CDD" id="cd08662">
    <property type="entry name" value="M13"/>
    <property type="match status" value="1"/>
</dbReference>
<dbReference type="AlphaFoldDB" id="A0AAN9VRH4"/>
<dbReference type="GO" id="GO:0004222">
    <property type="term" value="F:metalloendopeptidase activity"/>
    <property type="evidence" value="ECO:0007669"/>
    <property type="project" value="InterPro"/>
</dbReference>
<dbReference type="InterPro" id="IPR018497">
    <property type="entry name" value="Peptidase_M13_C"/>
</dbReference>
<evidence type="ECO:0000256" key="7">
    <source>
        <dbReference type="ARBA" id="ARBA00022833"/>
    </source>
</evidence>
<dbReference type="InterPro" id="IPR008753">
    <property type="entry name" value="Peptidase_M13_N"/>
</dbReference>
<evidence type="ECO:0000256" key="4">
    <source>
        <dbReference type="ARBA" id="ARBA00022670"/>
    </source>
</evidence>
<dbReference type="SUPFAM" id="SSF55486">
    <property type="entry name" value="Metalloproteases ('zincins'), catalytic domain"/>
    <property type="match status" value="1"/>
</dbReference>
<comment type="similarity">
    <text evidence="3">Belongs to the peptidase M13 family.</text>
</comment>
<keyword evidence="12" id="KW-1185">Reference proteome</keyword>
<evidence type="ECO:0000259" key="9">
    <source>
        <dbReference type="Pfam" id="PF01431"/>
    </source>
</evidence>
<comment type="cofactor">
    <cofactor evidence="1">
        <name>Zn(2+)</name>
        <dbReference type="ChEBI" id="CHEBI:29105"/>
    </cofactor>
</comment>
<dbReference type="GO" id="GO:0005886">
    <property type="term" value="C:plasma membrane"/>
    <property type="evidence" value="ECO:0007669"/>
    <property type="project" value="UniProtKB-SubCell"/>
</dbReference>
<evidence type="ECO:0000256" key="2">
    <source>
        <dbReference type="ARBA" id="ARBA00004401"/>
    </source>
</evidence>
<protein>
    <recommendedName>
        <fullName evidence="13">Neprilysin-2</fullName>
    </recommendedName>
</protein>
<dbReference type="InterPro" id="IPR042089">
    <property type="entry name" value="Peptidase_M13_dom_2"/>
</dbReference>
<keyword evidence="4" id="KW-0645">Protease</keyword>
<dbReference type="InterPro" id="IPR000718">
    <property type="entry name" value="Peptidase_M13"/>
</dbReference>
<accession>A0AAN9VRH4</accession>
<evidence type="ECO:0008006" key="13">
    <source>
        <dbReference type="Google" id="ProtNLM"/>
    </source>
</evidence>
<dbReference type="GO" id="GO:0016485">
    <property type="term" value="P:protein processing"/>
    <property type="evidence" value="ECO:0007669"/>
    <property type="project" value="TreeGrafter"/>
</dbReference>
<reference evidence="11 12" key="1">
    <citation type="submission" date="2024-03" db="EMBL/GenBank/DDBJ databases">
        <title>The genome assembly and annotation of the cricket Gryllus longicercus Weissman &amp; Gray.</title>
        <authorList>
            <person name="Szrajer S."/>
            <person name="Gray D."/>
            <person name="Ylla G."/>
        </authorList>
    </citation>
    <scope>NUCLEOTIDE SEQUENCE [LARGE SCALE GENOMIC DNA]</scope>
    <source>
        <strain evidence="11">DAG 2021-001</strain>
        <tissue evidence="11">Whole body minus gut</tissue>
    </source>
</reference>
<keyword evidence="5" id="KW-0479">Metal-binding</keyword>
<dbReference type="Gene3D" id="3.40.390.10">
    <property type="entry name" value="Collagenase (Catalytic Domain)"/>
    <property type="match status" value="1"/>
</dbReference>
<evidence type="ECO:0000259" key="10">
    <source>
        <dbReference type="Pfam" id="PF05649"/>
    </source>
</evidence>
<dbReference type="PANTHER" id="PTHR11733">
    <property type="entry name" value="ZINC METALLOPROTEASE FAMILY M13 NEPRILYSIN-RELATED"/>
    <property type="match status" value="1"/>
</dbReference>
<evidence type="ECO:0000256" key="3">
    <source>
        <dbReference type="ARBA" id="ARBA00007357"/>
    </source>
</evidence>
<comment type="subcellular location">
    <subcellularLocation>
        <location evidence="2">Cell membrane</location>
        <topology evidence="2">Single-pass type II membrane protein</topology>
    </subcellularLocation>
</comment>
<evidence type="ECO:0000256" key="6">
    <source>
        <dbReference type="ARBA" id="ARBA00022801"/>
    </source>
</evidence>
<dbReference type="EMBL" id="JAZDUA010000118">
    <property type="protein sequence ID" value="KAK7867476.1"/>
    <property type="molecule type" value="Genomic_DNA"/>
</dbReference>
<dbReference type="Pfam" id="PF05649">
    <property type="entry name" value="Peptidase_M13_N"/>
    <property type="match status" value="1"/>
</dbReference>
<sequence length="760" mass="86918">MTTGMEHTVIKNPTWWRRRTALERAMMMVAAAAVTVVLALAVVVAVLVVRDQQNGPNSLPTLPAALSGIVKQNDVLKHDLCLTPGCIHAASTMLMSMDTSVEPCDDFYNFACGNYVKTNNIPDDKSTVNTFSIISDQLTEKLRTIVEEPIKENEAKPFKLVKKLYRACMNKTLIESRGLEPLQDILRELGGWPVVDGPSWPVGEFDWRESVYKFRKMGYSVDYFMDFSVATDAKNSSYRSINIDQASLGLSREYLVKGMSDKLVRAYYEYQVDIAVLLGADRKTAEEELKESLEFEIKLANISLPSEERRNVSKLYNLMTIQEMQTKFPSVPWLQYFNNILLRDIEISNNEPIVVTVPSFIKGLEKLLSTTPKRVQANYVMWRAAGATITYLTEQARKRQLNFFTVLSGKTEREQRWKECIDIVAGGLSISVGSLYVQKYFNEDAKKNAMEMVQNIRAEFKKILQTVEWMDEETRKRALEKAEAMSVHIAYPDELLDIQKLEEFYDKLEVNQDLYMESILNLTKFGTGYSFGRLRQKVNKTEWITHGRPAIVNAFYSSIENSIQFPAGILQGIFFSNDRPRYMNYGAIGFVIGHEITHGFDDQGRQFDKDGNLVDWWEANTKDRYLEKARCIVHQYGNYTDEETGLNLNGINTQGENIADNGGIKEAYGAYLSWVKENKKTEPILPGLDYTPQQLFWISAAQTWCNKYRPQAMRQRITTGVHSPGRFRVIGPLSNREEFSRDFNCPLGSKMNPIDKCQVW</sequence>
<evidence type="ECO:0000256" key="5">
    <source>
        <dbReference type="ARBA" id="ARBA00022723"/>
    </source>
</evidence>
<feature type="domain" description="Peptidase M13 N-terminal" evidence="10">
    <location>
        <begin position="103"/>
        <end position="492"/>
    </location>
</feature>
<dbReference type="PROSITE" id="PS51885">
    <property type="entry name" value="NEPRILYSIN"/>
    <property type="match status" value="1"/>
</dbReference>
<keyword evidence="6" id="KW-0378">Hydrolase</keyword>
<feature type="domain" description="Peptidase M13 C-terminal" evidence="9">
    <location>
        <begin position="553"/>
        <end position="759"/>
    </location>
</feature>
<evidence type="ECO:0000256" key="1">
    <source>
        <dbReference type="ARBA" id="ARBA00001947"/>
    </source>
</evidence>
<gene>
    <name evidence="11" type="ORF">R5R35_004485</name>
</gene>
<keyword evidence="8" id="KW-0482">Metalloprotease</keyword>
<name>A0AAN9VRH4_9ORTH</name>
<evidence type="ECO:0000313" key="12">
    <source>
        <dbReference type="Proteomes" id="UP001378592"/>
    </source>
</evidence>
<dbReference type="Pfam" id="PF01431">
    <property type="entry name" value="Peptidase_M13"/>
    <property type="match status" value="1"/>
</dbReference>
<evidence type="ECO:0000313" key="11">
    <source>
        <dbReference type="EMBL" id="KAK7867476.1"/>
    </source>
</evidence>
<organism evidence="11 12">
    <name type="scientific">Gryllus longicercus</name>
    <dbReference type="NCBI Taxonomy" id="2509291"/>
    <lineage>
        <taxon>Eukaryota</taxon>
        <taxon>Metazoa</taxon>
        <taxon>Ecdysozoa</taxon>
        <taxon>Arthropoda</taxon>
        <taxon>Hexapoda</taxon>
        <taxon>Insecta</taxon>
        <taxon>Pterygota</taxon>
        <taxon>Neoptera</taxon>
        <taxon>Polyneoptera</taxon>
        <taxon>Orthoptera</taxon>
        <taxon>Ensifera</taxon>
        <taxon>Gryllidea</taxon>
        <taxon>Grylloidea</taxon>
        <taxon>Gryllidae</taxon>
        <taxon>Gryllinae</taxon>
        <taxon>Gryllus</taxon>
    </lineage>
</organism>